<reference evidence="1 2" key="1">
    <citation type="journal article" date="2023" name="bioRxiv">
        <title>Conserved and derived expression patterns and positive selection on dental genes reveal complex evolutionary context of ever-growing rodent molars.</title>
        <authorList>
            <person name="Calamari Z.T."/>
            <person name="Song A."/>
            <person name="Cohen E."/>
            <person name="Akter M."/>
            <person name="Roy R.D."/>
            <person name="Hallikas O."/>
            <person name="Christensen M.M."/>
            <person name="Li P."/>
            <person name="Marangoni P."/>
            <person name="Jernvall J."/>
            <person name="Klein O.D."/>
        </authorList>
    </citation>
    <scope>NUCLEOTIDE SEQUENCE [LARGE SCALE GENOMIC DNA]</scope>
    <source>
        <strain evidence="1">V071</strain>
    </source>
</reference>
<name>A0AAW0I7E1_MYOGA</name>
<organism evidence="1 2">
    <name type="scientific">Myodes glareolus</name>
    <name type="common">Bank vole</name>
    <name type="synonym">Clethrionomys glareolus</name>
    <dbReference type="NCBI Taxonomy" id="447135"/>
    <lineage>
        <taxon>Eukaryota</taxon>
        <taxon>Metazoa</taxon>
        <taxon>Chordata</taxon>
        <taxon>Craniata</taxon>
        <taxon>Vertebrata</taxon>
        <taxon>Euteleostomi</taxon>
        <taxon>Mammalia</taxon>
        <taxon>Eutheria</taxon>
        <taxon>Euarchontoglires</taxon>
        <taxon>Glires</taxon>
        <taxon>Rodentia</taxon>
        <taxon>Myomorpha</taxon>
        <taxon>Muroidea</taxon>
        <taxon>Cricetidae</taxon>
        <taxon>Arvicolinae</taxon>
        <taxon>Myodes</taxon>
    </lineage>
</organism>
<keyword evidence="2" id="KW-1185">Reference proteome</keyword>
<evidence type="ECO:0000313" key="2">
    <source>
        <dbReference type="Proteomes" id="UP001488838"/>
    </source>
</evidence>
<accession>A0AAW0I7E1</accession>
<dbReference type="AlphaFoldDB" id="A0AAW0I7E1"/>
<sequence>MVATSPWTHWYHHELGPGGKPSDVNHLNKGTRMGNLGPSGMGMEDIGFGINKIGGIEGLFVGEITTKQGGGVAGDKVPPWLLGWRGWALAFTTLVVLAWSPWKQAMDQVGSDIERMGLVLDHMSSVECMDSGENMNTLGLDHMTSRIECMGQTMEHIGLPLAWSMETNNMEYMGLKSMRVNSLEYMGLEQMGIKGLELMGSVMGPTLGASIKKMGLAM</sequence>
<protein>
    <submittedName>
        <fullName evidence="1">Uncharacterized protein</fullName>
    </submittedName>
</protein>
<evidence type="ECO:0000313" key="1">
    <source>
        <dbReference type="EMBL" id="KAK7810287.1"/>
    </source>
</evidence>
<comment type="caution">
    <text evidence="1">The sequence shown here is derived from an EMBL/GenBank/DDBJ whole genome shotgun (WGS) entry which is preliminary data.</text>
</comment>
<proteinExistence type="predicted"/>
<gene>
    <name evidence="1" type="ORF">U0070_019315</name>
</gene>
<feature type="non-terminal residue" evidence="1">
    <location>
        <position position="218"/>
    </location>
</feature>
<dbReference type="EMBL" id="JBBHLL010000200">
    <property type="protein sequence ID" value="KAK7810287.1"/>
    <property type="molecule type" value="Genomic_DNA"/>
</dbReference>
<dbReference type="Proteomes" id="UP001488838">
    <property type="component" value="Unassembled WGS sequence"/>
</dbReference>